<feature type="domain" description="Thioredoxin" evidence="2">
    <location>
        <begin position="12"/>
        <end position="199"/>
    </location>
</feature>
<evidence type="ECO:0000313" key="4">
    <source>
        <dbReference type="Proteomes" id="UP000253570"/>
    </source>
</evidence>
<dbReference type="PANTHER" id="PTHR35272:SF3">
    <property type="entry name" value="THIOL:DISULFIDE INTERCHANGE PROTEIN DSBC"/>
    <property type="match status" value="1"/>
</dbReference>
<dbReference type="CDD" id="cd03023">
    <property type="entry name" value="DsbA_Com1_like"/>
    <property type="match status" value="1"/>
</dbReference>
<dbReference type="Proteomes" id="UP000253570">
    <property type="component" value="Unassembled WGS sequence"/>
</dbReference>
<dbReference type="InterPro" id="IPR013766">
    <property type="entry name" value="Thioredoxin_domain"/>
</dbReference>
<keyword evidence="1" id="KW-0175">Coiled coil</keyword>
<dbReference type="InterPro" id="IPR051470">
    <property type="entry name" value="Thiol:disulfide_interchange"/>
</dbReference>
<dbReference type="GO" id="GO:0016491">
    <property type="term" value="F:oxidoreductase activity"/>
    <property type="evidence" value="ECO:0007669"/>
    <property type="project" value="InterPro"/>
</dbReference>
<name>A0A368DM26_9PROT</name>
<dbReference type="PANTHER" id="PTHR35272">
    <property type="entry name" value="THIOL:DISULFIDE INTERCHANGE PROTEIN DSBC-RELATED"/>
    <property type="match status" value="1"/>
</dbReference>
<dbReference type="EMBL" id="QOQD01000015">
    <property type="protein sequence ID" value="RCL72271.1"/>
    <property type="molecule type" value="Genomic_DNA"/>
</dbReference>
<gene>
    <name evidence="3" type="ORF">DBW71_05655</name>
</gene>
<dbReference type="InterPro" id="IPR036249">
    <property type="entry name" value="Thioredoxin-like_sf"/>
</dbReference>
<dbReference type="SUPFAM" id="SSF52833">
    <property type="entry name" value="Thioredoxin-like"/>
    <property type="match status" value="1"/>
</dbReference>
<feature type="coiled-coil region" evidence="1">
    <location>
        <begin position="130"/>
        <end position="157"/>
    </location>
</feature>
<sequence>MRYLIIVIFIFYSSNVNASRLEQLYLESEIINNNRESLYYDPIDIVIGNPDAKVTIVEFFDYNCGYCELALDDINDLLEQNPNIRVILKEYPILNDNSYDLSKLSLAAGFQGKYFEFHNKVLLLKGKVTYDDAIKIAENLGLNIDRLEEDYNSKQVNDMIANNKVLGYSLAVTGTPAYFIGDIKLEGLVGLETLQEVISLIENDIYVEDYIIELARGGDSEAYKVMVRYGLF</sequence>
<accession>A0A368DM26</accession>
<dbReference type="Pfam" id="PF01323">
    <property type="entry name" value="DSBA"/>
    <property type="match status" value="1"/>
</dbReference>
<dbReference type="AlphaFoldDB" id="A0A368DM26"/>
<organism evidence="3 4">
    <name type="scientific">PS1 clade bacterium</name>
    <dbReference type="NCBI Taxonomy" id="2175152"/>
    <lineage>
        <taxon>Bacteria</taxon>
        <taxon>Pseudomonadati</taxon>
        <taxon>Pseudomonadota</taxon>
        <taxon>Alphaproteobacteria</taxon>
        <taxon>PS1 clade</taxon>
    </lineage>
</organism>
<evidence type="ECO:0000313" key="3">
    <source>
        <dbReference type="EMBL" id="RCL72271.1"/>
    </source>
</evidence>
<proteinExistence type="predicted"/>
<dbReference type="PROSITE" id="PS51352">
    <property type="entry name" value="THIOREDOXIN_2"/>
    <property type="match status" value="1"/>
</dbReference>
<evidence type="ECO:0000259" key="2">
    <source>
        <dbReference type="PROSITE" id="PS51352"/>
    </source>
</evidence>
<dbReference type="InterPro" id="IPR001853">
    <property type="entry name" value="DSBA-like_thioredoxin_dom"/>
</dbReference>
<dbReference type="Gene3D" id="3.40.30.10">
    <property type="entry name" value="Glutaredoxin"/>
    <property type="match status" value="1"/>
</dbReference>
<protein>
    <submittedName>
        <fullName evidence="3">DsbA family protein</fullName>
    </submittedName>
</protein>
<reference evidence="3 4" key="1">
    <citation type="journal article" date="2018" name="Microbiome">
        <title>Fine metagenomic profile of the Mediterranean stratified and mixed water columns revealed by assembly and recruitment.</title>
        <authorList>
            <person name="Haro-Moreno J.M."/>
            <person name="Lopez-Perez M."/>
            <person name="De La Torre J.R."/>
            <person name="Picazo A."/>
            <person name="Camacho A."/>
            <person name="Rodriguez-Valera F."/>
        </authorList>
    </citation>
    <scope>NUCLEOTIDE SEQUENCE [LARGE SCALE GENOMIC DNA]</scope>
    <source>
        <strain evidence="3">MED-G57</strain>
    </source>
</reference>
<comment type="caution">
    <text evidence="3">The sequence shown here is derived from an EMBL/GenBank/DDBJ whole genome shotgun (WGS) entry which is preliminary data.</text>
</comment>
<evidence type="ECO:0000256" key="1">
    <source>
        <dbReference type="SAM" id="Coils"/>
    </source>
</evidence>